<feature type="transmembrane region" description="Helical" evidence="1">
    <location>
        <begin position="193"/>
        <end position="220"/>
    </location>
</feature>
<protein>
    <recommendedName>
        <fullName evidence="4">Glycosyltransferase RgtA/B/C/D-like domain-containing protein</fullName>
    </recommendedName>
</protein>
<comment type="caution">
    <text evidence="2">The sequence shown here is derived from an EMBL/GenBank/DDBJ whole genome shotgun (WGS) entry which is preliminary data.</text>
</comment>
<dbReference type="EMBL" id="LBVU01000004">
    <property type="protein sequence ID" value="KKQ91852.1"/>
    <property type="molecule type" value="Genomic_DNA"/>
</dbReference>
<reference evidence="2 3" key="1">
    <citation type="journal article" date="2015" name="Nature">
        <title>rRNA introns, odd ribosomes, and small enigmatic genomes across a large radiation of phyla.</title>
        <authorList>
            <person name="Brown C.T."/>
            <person name="Hug L.A."/>
            <person name="Thomas B.C."/>
            <person name="Sharon I."/>
            <person name="Castelle C.J."/>
            <person name="Singh A."/>
            <person name="Wilkins M.J."/>
            <person name="Williams K.H."/>
            <person name="Banfield J.F."/>
        </authorList>
    </citation>
    <scope>NUCLEOTIDE SEQUENCE [LARGE SCALE GENOMIC DNA]</scope>
</reference>
<keyword evidence="1" id="KW-0812">Transmembrane</keyword>
<feature type="transmembrane region" description="Helical" evidence="1">
    <location>
        <begin position="295"/>
        <end position="313"/>
    </location>
</feature>
<organism evidence="2 3">
    <name type="scientific">Candidatus Woesebacteria bacterium GW2011_GWB1_39_10</name>
    <dbReference type="NCBI Taxonomy" id="1618572"/>
    <lineage>
        <taxon>Bacteria</taxon>
        <taxon>Candidatus Woeseibacteriota</taxon>
    </lineage>
</organism>
<evidence type="ECO:0008006" key="4">
    <source>
        <dbReference type="Google" id="ProtNLM"/>
    </source>
</evidence>
<evidence type="ECO:0000313" key="2">
    <source>
        <dbReference type="EMBL" id="KKQ91852.1"/>
    </source>
</evidence>
<feature type="transmembrane region" description="Helical" evidence="1">
    <location>
        <begin position="232"/>
        <end position="251"/>
    </location>
</feature>
<dbReference type="AlphaFoldDB" id="A0A0G0LLD6"/>
<feature type="transmembrane region" description="Helical" evidence="1">
    <location>
        <begin position="89"/>
        <end position="108"/>
    </location>
</feature>
<keyword evidence="1" id="KW-0472">Membrane</keyword>
<gene>
    <name evidence="2" type="ORF">UT17_C0004G0200</name>
</gene>
<keyword evidence="1" id="KW-1133">Transmembrane helix</keyword>
<dbReference type="STRING" id="1618572.UT17_C0004G0200"/>
<evidence type="ECO:0000313" key="3">
    <source>
        <dbReference type="Proteomes" id="UP000034774"/>
    </source>
</evidence>
<sequence>MIILTVLTILGVIFQGVSMFRSGWLYNYGVGYFGPLARDGVWHEALVGQLSKGVPPQNPGFAGQLLYNYHYLYDLLVSLIHNLGISTNFLVYRFFPVVFSILLGIGTYKLVNLLFKDKKVALLAVFFAYFASSFGWVVNLIKGQQIGGESAFWANQPVSMNLNPPYAISLVIIIFSVILLDLYLKKPDFLKGLILSIAFGVLVGFKAYAGAICLSALFVLTLKKIFFDKNFSLLPVFIFSAGIFITIYLSISKEAAGLVAFQPLWLVDTMIDAGDRVGIPNFTARRFAYIGGGRWLNYAIFELIALMIFFVGNLGTRIVGFWGLRKNYFKEDLHIFIFSLMAISIIPTLIFVQKGNPWNVIQFFYYFLFFSGLYAANALKKSSISLVVLVLLITPISSAATFRSWLYPQPPAYLPVSEYTALKYLSTQTDGIVLKHPFDRDLRGKFKDPYPLSVYADNSYVSAYSGKSVYIEDVEQQIILNTDYESRIKNADRFFDEKDLKWSSKFLKDNNIRYIYLPKIYQLPMAEEEYPMIKIFENDTVNIYKVQ</sequence>
<feature type="transmembrane region" description="Helical" evidence="1">
    <location>
        <begin position="382"/>
        <end position="402"/>
    </location>
</feature>
<name>A0A0G0LLD6_9BACT</name>
<proteinExistence type="predicted"/>
<evidence type="ECO:0000256" key="1">
    <source>
        <dbReference type="SAM" id="Phobius"/>
    </source>
</evidence>
<dbReference type="Proteomes" id="UP000034774">
    <property type="component" value="Unassembled WGS sequence"/>
</dbReference>
<feature type="transmembrane region" description="Helical" evidence="1">
    <location>
        <begin position="359"/>
        <end position="376"/>
    </location>
</feature>
<feature type="transmembrane region" description="Helical" evidence="1">
    <location>
        <begin position="166"/>
        <end position="184"/>
    </location>
</feature>
<feature type="transmembrane region" description="Helical" evidence="1">
    <location>
        <begin position="120"/>
        <end position="141"/>
    </location>
</feature>
<feature type="transmembrane region" description="Helical" evidence="1">
    <location>
        <begin position="333"/>
        <end position="352"/>
    </location>
</feature>
<accession>A0A0G0LLD6</accession>